<comment type="caution">
    <text evidence="8">The sequence shown here is derived from an EMBL/GenBank/DDBJ whole genome shotgun (WGS) entry which is preliminary data.</text>
</comment>
<feature type="transmembrane region" description="Helical" evidence="6">
    <location>
        <begin position="123"/>
        <end position="141"/>
    </location>
</feature>
<dbReference type="EMBL" id="QGDL01000009">
    <property type="protein sequence ID" value="PWJ28185.1"/>
    <property type="molecule type" value="Genomic_DNA"/>
</dbReference>
<dbReference type="GO" id="GO:0016020">
    <property type="term" value="C:membrane"/>
    <property type="evidence" value="ECO:0007669"/>
    <property type="project" value="UniProtKB-SubCell"/>
</dbReference>
<evidence type="ECO:0000256" key="6">
    <source>
        <dbReference type="SAM" id="Phobius"/>
    </source>
</evidence>
<dbReference type="EC" id="3.4.21.89" evidence="5"/>
<dbReference type="GO" id="GO:0009003">
    <property type="term" value="F:signal peptidase activity"/>
    <property type="evidence" value="ECO:0007669"/>
    <property type="project" value="UniProtKB-EC"/>
</dbReference>
<dbReference type="SUPFAM" id="SSF51306">
    <property type="entry name" value="LexA/Signal peptidase"/>
    <property type="match status" value="1"/>
</dbReference>
<evidence type="ECO:0000313" key="8">
    <source>
        <dbReference type="EMBL" id="PWJ28185.1"/>
    </source>
</evidence>
<keyword evidence="2 6" id="KW-0812">Transmembrane</keyword>
<keyword evidence="3 6" id="KW-1133">Transmembrane helix</keyword>
<dbReference type="Pfam" id="PF10502">
    <property type="entry name" value="Peptidase_S26"/>
    <property type="match status" value="1"/>
</dbReference>
<dbReference type="GO" id="GO:0006465">
    <property type="term" value="P:signal peptide processing"/>
    <property type="evidence" value="ECO:0007669"/>
    <property type="project" value="UniProtKB-UniRule"/>
</dbReference>
<gene>
    <name evidence="8" type="ORF">A8806_10963</name>
</gene>
<protein>
    <recommendedName>
        <fullName evidence="5">Signal peptidase I</fullName>
        <ecNumber evidence="5">3.4.21.89</ecNumber>
    </recommendedName>
</protein>
<name>A0A2Y9BGF5_9FIRM</name>
<accession>A0A2Y9BGF5</accession>
<reference evidence="8 9" key="1">
    <citation type="submission" date="2018-05" db="EMBL/GenBank/DDBJ databases">
        <title>The Hungate 1000. A catalogue of reference genomes from the rumen microbiome.</title>
        <authorList>
            <person name="Kelly W."/>
        </authorList>
    </citation>
    <scope>NUCLEOTIDE SEQUENCE [LARGE SCALE GENOMIC DNA]</scope>
    <source>
        <strain evidence="8 9">NLAE-zl-C242</strain>
    </source>
</reference>
<evidence type="ECO:0000313" key="9">
    <source>
        <dbReference type="Proteomes" id="UP000245845"/>
    </source>
</evidence>
<dbReference type="CDD" id="cd06530">
    <property type="entry name" value="S26_SPase_I"/>
    <property type="match status" value="1"/>
</dbReference>
<dbReference type="InterPro" id="IPR036286">
    <property type="entry name" value="LexA/Signal_pep-like_sf"/>
</dbReference>
<evidence type="ECO:0000256" key="3">
    <source>
        <dbReference type="ARBA" id="ARBA00022989"/>
    </source>
</evidence>
<evidence type="ECO:0000256" key="5">
    <source>
        <dbReference type="NCBIfam" id="TIGR02228"/>
    </source>
</evidence>
<dbReference type="InterPro" id="IPR019533">
    <property type="entry name" value="Peptidase_S26"/>
</dbReference>
<dbReference type="NCBIfam" id="TIGR02228">
    <property type="entry name" value="sigpep_I_arch"/>
    <property type="match status" value="1"/>
</dbReference>
<dbReference type="InterPro" id="IPR001733">
    <property type="entry name" value="Peptidase_S26B"/>
</dbReference>
<dbReference type="Proteomes" id="UP000245845">
    <property type="component" value="Unassembled WGS sequence"/>
</dbReference>
<organism evidence="8 9">
    <name type="scientific">Faecalicatena orotica</name>
    <dbReference type="NCBI Taxonomy" id="1544"/>
    <lineage>
        <taxon>Bacteria</taxon>
        <taxon>Bacillati</taxon>
        <taxon>Bacillota</taxon>
        <taxon>Clostridia</taxon>
        <taxon>Lachnospirales</taxon>
        <taxon>Lachnospiraceae</taxon>
        <taxon>Faecalicatena</taxon>
    </lineage>
</organism>
<proteinExistence type="predicted"/>
<feature type="domain" description="Peptidase S26" evidence="7">
    <location>
        <begin position="14"/>
        <end position="57"/>
    </location>
</feature>
<evidence type="ECO:0000256" key="1">
    <source>
        <dbReference type="ARBA" id="ARBA00004370"/>
    </source>
</evidence>
<comment type="subcellular location">
    <subcellularLocation>
        <location evidence="1">Membrane</location>
    </subcellularLocation>
</comment>
<dbReference type="Gene3D" id="2.10.109.10">
    <property type="entry name" value="Umud Fragment, subunit A"/>
    <property type="match status" value="1"/>
</dbReference>
<keyword evidence="4 6" id="KW-0472">Membrane</keyword>
<sequence>MEVSPDTVKNVLGYQPFVILTDSMEPVIPTGSVVLVKNLKENEEPKKGDIITFNVDRLGKEAVFTHYYRGTEVQEDGSVRYLTEAALADRYDDYVSHREDIIGTYVFHIPYVGKYALFLKSPFALIELGIIMFIMIIYEILWSKFDKEERKAQEEAEQPEEPKSICSN</sequence>
<dbReference type="AlphaFoldDB" id="A0A2Y9BGF5"/>
<dbReference type="GO" id="GO:0004252">
    <property type="term" value="F:serine-type endopeptidase activity"/>
    <property type="evidence" value="ECO:0007669"/>
    <property type="project" value="UniProtKB-UniRule"/>
</dbReference>
<evidence type="ECO:0000256" key="4">
    <source>
        <dbReference type="ARBA" id="ARBA00023136"/>
    </source>
</evidence>
<evidence type="ECO:0000259" key="7">
    <source>
        <dbReference type="Pfam" id="PF10502"/>
    </source>
</evidence>
<evidence type="ECO:0000256" key="2">
    <source>
        <dbReference type="ARBA" id="ARBA00022692"/>
    </source>
</evidence>
<keyword evidence="9" id="KW-1185">Reference proteome</keyword>